<protein>
    <submittedName>
        <fullName evidence="5">MSMEG_0565 family glycosyltransferase</fullName>
    </submittedName>
</protein>
<dbReference type="Pfam" id="PF13439">
    <property type="entry name" value="Glyco_transf_4"/>
    <property type="match status" value="1"/>
</dbReference>
<dbReference type="Proteomes" id="UP000694287">
    <property type="component" value="Unassembled WGS sequence"/>
</dbReference>
<evidence type="ECO:0000259" key="3">
    <source>
        <dbReference type="Pfam" id="PF00534"/>
    </source>
</evidence>
<reference evidence="5 6" key="1">
    <citation type="submission" date="2020-11" db="EMBL/GenBank/DDBJ databases">
        <title>Pseudonocardia abyssalis sp. nov. and Pseudonocardia oceani sp. nov., description and phylogenomic analysis of two novel actinomycetes isolated from the deep Southern Ocean.</title>
        <authorList>
            <person name="Parra J."/>
        </authorList>
    </citation>
    <scope>NUCLEOTIDE SEQUENCE [LARGE SCALE GENOMIC DNA]</scope>
    <source>
        <strain evidence="5 6">KRD-168</strain>
    </source>
</reference>
<evidence type="ECO:0000256" key="1">
    <source>
        <dbReference type="ARBA" id="ARBA00022676"/>
    </source>
</evidence>
<dbReference type="Pfam" id="PF00534">
    <property type="entry name" value="Glycos_transf_1"/>
    <property type="match status" value="1"/>
</dbReference>
<dbReference type="NCBIfam" id="TIGR04047">
    <property type="entry name" value="MSMEG_0565_glyc"/>
    <property type="match status" value="1"/>
</dbReference>
<keyword evidence="2" id="KW-0808">Transferase</keyword>
<name>A0ABS6UQF6_9PSEU</name>
<keyword evidence="1" id="KW-0328">Glycosyltransferase</keyword>
<dbReference type="CDD" id="cd03801">
    <property type="entry name" value="GT4_PimA-like"/>
    <property type="match status" value="1"/>
</dbReference>
<comment type="caution">
    <text evidence="5">The sequence shown here is derived from an EMBL/GenBank/DDBJ whole genome shotgun (WGS) entry which is preliminary data.</text>
</comment>
<dbReference type="InterPro" id="IPR028098">
    <property type="entry name" value="Glyco_trans_4-like_N"/>
</dbReference>
<dbReference type="InterPro" id="IPR001296">
    <property type="entry name" value="Glyco_trans_1"/>
</dbReference>
<feature type="domain" description="Glycosyl transferase family 1" evidence="3">
    <location>
        <begin position="189"/>
        <end position="357"/>
    </location>
</feature>
<evidence type="ECO:0000256" key="2">
    <source>
        <dbReference type="ARBA" id="ARBA00022679"/>
    </source>
</evidence>
<evidence type="ECO:0000259" key="4">
    <source>
        <dbReference type="Pfam" id="PF13439"/>
    </source>
</evidence>
<proteinExistence type="predicted"/>
<dbReference type="EMBL" id="JADQDK010000001">
    <property type="protein sequence ID" value="MBW0134445.1"/>
    <property type="molecule type" value="Genomic_DNA"/>
</dbReference>
<organism evidence="5 6">
    <name type="scientific">Pseudonocardia abyssalis</name>
    <dbReference type="NCBI Taxonomy" id="2792008"/>
    <lineage>
        <taxon>Bacteria</taxon>
        <taxon>Bacillati</taxon>
        <taxon>Actinomycetota</taxon>
        <taxon>Actinomycetes</taxon>
        <taxon>Pseudonocardiales</taxon>
        <taxon>Pseudonocardiaceae</taxon>
        <taxon>Pseudonocardia</taxon>
    </lineage>
</organism>
<gene>
    <name evidence="5" type="ORF">I4I81_09265</name>
</gene>
<dbReference type="InterPro" id="IPR023986">
    <property type="entry name" value="GlycosylTfrase_MSMEG0565"/>
</dbReference>
<sequence length="385" mass="41602">MSRGVALLTYSTKPRGGVVHTLCLAEELHRQGYPVHVVTLGDPDVGFFRPVDVPHTIVPVRERAGTLDERVFAAIDALTEGLRAIAGDFDILHPQDCISARAAVTVRDEGAPVTVVRTVHHVDDFTTQALIDCQAKAIHQPDRVLVVSEQWRGILRDSYGVTPEIVPNGVDTARFPPVTAEQRAALRERVGARERFLLLAVGGVEPRKGTHHLFEALGSLARDLDRRPVLAVVGGHSFQDYTAYRDAALESLPSLGLELGVDVVQLGTVDEAELAGWYSAADALAFPSVKEGWGLVVLEALSMGLPVVASDLPVFGEYLTDGVDALLPAVGDSPALAAALERIITDHALRDRLRTAGHTVAGRYTWAASAQRHRDVYADIRAARR</sequence>
<dbReference type="PANTHER" id="PTHR46401:SF2">
    <property type="entry name" value="GLYCOSYLTRANSFERASE WBBK-RELATED"/>
    <property type="match status" value="1"/>
</dbReference>
<feature type="domain" description="Glycosyltransferase subfamily 4-like N-terminal" evidence="4">
    <location>
        <begin position="15"/>
        <end position="174"/>
    </location>
</feature>
<accession>A0ABS6UQF6</accession>
<keyword evidence="6" id="KW-1185">Reference proteome</keyword>
<dbReference type="RefSeq" id="WP_218615968.1">
    <property type="nucleotide sequence ID" value="NZ_JADQDK010000001.1"/>
</dbReference>
<evidence type="ECO:0000313" key="5">
    <source>
        <dbReference type="EMBL" id="MBW0134445.1"/>
    </source>
</evidence>
<evidence type="ECO:0000313" key="6">
    <source>
        <dbReference type="Proteomes" id="UP000694287"/>
    </source>
</evidence>
<dbReference type="PANTHER" id="PTHR46401">
    <property type="entry name" value="GLYCOSYLTRANSFERASE WBBK-RELATED"/>
    <property type="match status" value="1"/>
</dbReference>